<dbReference type="InParanoid" id="J9DAR2"/>
<dbReference type="SUPFAM" id="SSF51430">
    <property type="entry name" value="NAD(P)-linked oxidoreductase"/>
    <property type="match status" value="1"/>
</dbReference>
<dbReference type="AlphaFoldDB" id="J9DAR2"/>
<dbReference type="Gene3D" id="3.20.20.100">
    <property type="entry name" value="NADP-dependent oxidoreductase domain"/>
    <property type="match status" value="1"/>
</dbReference>
<name>J9DAR2_EDHAE</name>
<evidence type="ECO:0000313" key="2">
    <source>
        <dbReference type="EMBL" id="EJW04851.1"/>
    </source>
</evidence>
<keyword evidence="3" id="KW-1185">Reference proteome</keyword>
<feature type="domain" description="NADP-dependent oxidoreductase" evidence="1">
    <location>
        <begin position="1"/>
        <end position="84"/>
    </location>
</feature>
<reference evidence="2 3" key="1">
    <citation type="submission" date="2011-08" db="EMBL/GenBank/DDBJ databases">
        <authorList>
            <person name="Liu Z.J."/>
            <person name="Shi F.L."/>
            <person name="Lu J.Q."/>
            <person name="Li M."/>
            <person name="Wang Z.L."/>
        </authorList>
    </citation>
    <scope>NUCLEOTIDE SEQUENCE [LARGE SCALE GENOMIC DNA]</scope>
    <source>
        <strain evidence="2 3">USNM 41457</strain>
    </source>
</reference>
<evidence type="ECO:0000313" key="3">
    <source>
        <dbReference type="Proteomes" id="UP000003163"/>
    </source>
</evidence>
<dbReference type="VEuPathDB" id="MicrosporidiaDB:EDEG_04187"/>
<dbReference type="Pfam" id="PF00248">
    <property type="entry name" value="Aldo_ket_red"/>
    <property type="match status" value="1"/>
</dbReference>
<dbReference type="OrthoDB" id="48988at2759"/>
<sequence length="286" mass="33855">MKLDYIDCYLLHNPEYYYKISKKDATKTIFDSFSLLEKKVQEGKIRYYGISSNTLSSLPLKNILESFERYPNFKFLQFPYNIIERNSNFQLDNFNNISISELKNKGLIILSNRPLNTIYEDKVLRLVDYNVENIHSIEKQEQTIFNSFKSTIKERLIEIGEDSSLENYYPINFFIENRKNIANQAAISESIDSYLYPFLQALQFENNDIFENLNKLKNFWLIFSQYNNQIRLNTLKDKLYDKGILTNDQRELSLVLAENYLNAGIDTVLMGLRKKIYIDKIKPILI</sequence>
<dbReference type="HOGENOM" id="CLU_973260_0_0_1"/>
<accession>J9DAR2</accession>
<proteinExistence type="predicted"/>
<gene>
    <name evidence="2" type="ORF">EDEG_04187</name>
</gene>
<dbReference type="OMA" id="YIDCYLL"/>
<reference evidence="3" key="2">
    <citation type="submission" date="2015-07" db="EMBL/GenBank/DDBJ databases">
        <title>Contrasting host-pathogen interactions and genome evolution in two generalist and specialist microsporidian pathogens of mosquitoes.</title>
        <authorList>
            <consortium name="The Broad Institute Genomics Platform"/>
            <consortium name="The Broad Institute Genome Sequencing Center for Infectious Disease"/>
            <person name="Cuomo C.A."/>
            <person name="Sanscrainte N.D."/>
            <person name="Goldberg J.M."/>
            <person name="Heiman D."/>
            <person name="Young S."/>
            <person name="Zeng Q."/>
            <person name="Becnel J.J."/>
            <person name="Birren B.W."/>
        </authorList>
    </citation>
    <scope>NUCLEOTIDE SEQUENCE [LARGE SCALE GENOMIC DNA]</scope>
    <source>
        <strain evidence="3">USNM 41457</strain>
    </source>
</reference>
<dbReference type="Proteomes" id="UP000003163">
    <property type="component" value="Unassembled WGS sequence"/>
</dbReference>
<evidence type="ECO:0000259" key="1">
    <source>
        <dbReference type="Pfam" id="PF00248"/>
    </source>
</evidence>
<dbReference type="InterPro" id="IPR023210">
    <property type="entry name" value="NADP_OxRdtase_dom"/>
</dbReference>
<organism evidence="2 3">
    <name type="scientific">Edhazardia aedis (strain USNM 41457)</name>
    <name type="common">Microsporidian parasite</name>
    <dbReference type="NCBI Taxonomy" id="1003232"/>
    <lineage>
        <taxon>Eukaryota</taxon>
        <taxon>Fungi</taxon>
        <taxon>Fungi incertae sedis</taxon>
        <taxon>Microsporidia</taxon>
        <taxon>Edhazardia</taxon>
    </lineage>
</organism>
<dbReference type="EMBL" id="AFBI03000562">
    <property type="protein sequence ID" value="EJW04851.1"/>
    <property type="molecule type" value="Genomic_DNA"/>
</dbReference>
<protein>
    <recommendedName>
        <fullName evidence="1">NADP-dependent oxidoreductase domain-containing protein</fullName>
    </recommendedName>
</protein>
<dbReference type="InterPro" id="IPR036812">
    <property type="entry name" value="NAD(P)_OxRdtase_dom_sf"/>
</dbReference>
<comment type="caution">
    <text evidence="2">The sequence shown here is derived from an EMBL/GenBank/DDBJ whole genome shotgun (WGS) entry which is preliminary data.</text>
</comment>